<dbReference type="GO" id="GO:0008083">
    <property type="term" value="F:growth factor activity"/>
    <property type="evidence" value="ECO:0007669"/>
    <property type="project" value="UniProtKB-KW"/>
</dbReference>
<evidence type="ECO:0000256" key="4">
    <source>
        <dbReference type="SAM" id="SignalP"/>
    </source>
</evidence>
<keyword evidence="3" id="KW-0339">Growth factor</keyword>
<dbReference type="CDD" id="cd19379">
    <property type="entry name" value="TGF_beta_GSDF"/>
    <property type="match status" value="1"/>
</dbReference>
<dbReference type="InterPro" id="IPR001839">
    <property type="entry name" value="TGF-b_C"/>
</dbReference>
<dbReference type="Gene3D" id="2.10.90.10">
    <property type="entry name" value="Cystine-knot cytokines"/>
    <property type="match status" value="1"/>
</dbReference>
<evidence type="ECO:0000313" key="7">
    <source>
        <dbReference type="Proteomes" id="UP001219934"/>
    </source>
</evidence>
<reference evidence="6" key="1">
    <citation type="submission" date="2022-11" db="EMBL/GenBank/DDBJ databases">
        <title>Chromosome-level genome of Pogonophryne albipinna.</title>
        <authorList>
            <person name="Jo E."/>
        </authorList>
    </citation>
    <scope>NUCLEOTIDE SEQUENCE</scope>
    <source>
        <strain evidence="6">SGF0006</strain>
        <tissue evidence="6">Muscle</tissue>
    </source>
</reference>
<accession>A0AAD6FAA4</accession>
<comment type="similarity">
    <text evidence="3">Belongs to the TGF-beta family.</text>
</comment>
<organism evidence="6 7">
    <name type="scientific">Pogonophryne albipinna</name>
    <dbReference type="NCBI Taxonomy" id="1090488"/>
    <lineage>
        <taxon>Eukaryota</taxon>
        <taxon>Metazoa</taxon>
        <taxon>Chordata</taxon>
        <taxon>Craniata</taxon>
        <taxon>Vertebrata</taxon>
        <taxon>Euteleostomi</taxon>
        <taxon>Actinopterygii</taxon>
        <taxon>Neopterygii</taxon>
        <taxon>Teleostei</taxon>
        <taxon>Neoteleostei</taxon>
        <taxon>Acanthomorphata</taxon>
        <taxon>Eupercaria</taxon>
        <taxon>Perciformes</taxon>
        <taxon>Notothenioidei</taxon>
        <taxon>Pogonophryne</taxon>
    </lineage>
</organism>
<dbReference type="InterPro" id="IPR029034">
    <property type="entry name" value="Cystine-knot_cytokine"/>
</dbReference>
<evidence type="ECO:0000256" key="3">
    <source>
        <dbReference type="RuleBase" id="RU000354"/>
    </source>
</evidence>
<feature type="signal peptide" evidence="4">
    <location>
        <begin position="1"/>
        <end position="19"/>
    </location>
</feature>
<evidence type="ECO:0000313" key="6">
    <source>
        <dbReference type="EMBL" id="KAJ4926233.1"/>
    </source>
</evidence>
<evidence type="ECO:0000256" key="1">
    <source>
        <dbReference type="ARBA" id="ARBA00004613"/>
    </source>
</evidence>
<evidence type="ECO:0000259" key="5">
    <source>
        <dbReference type="PROSITE" id="PS51362"/>
    </source>
</evidence>
<keyword evidence="2" id="KW-0964">Secreted</keyword>
<keyword evidence="4" id="KW-0732">Signal</keyword>
<dbReference type="Proteomes" id="UP001219934">
    <property type="component" value="Unassembled WGS sequence"/>
</dbReference>
<dbReference type="PROSITE" id="PS51362">
    <property type="entry name" value="TGF_BETA_2"/>
    <property type="match status" value="1"/>
</dbReference>
<dbReference type="EMBL" id="JAPTMU010000020">
    <property type="protein sequence ID" value="KAJ4926233.1"/>
    <property type="molecule type" value="Genomic_DNA"/>
</dbReference>
<protein>
    <recommendedName>
        <fullName evidence="5">TGF-beta family profile domain-containing protein</fullName>
    </recommendedName>
</protein>
<name>A0AAD6FAA4_9TELE</name>
<dbReference type="Pfam" id="PF00019">
    <property type="entry name" value="TGF_beta"/>
    <property type="match status" value="1"/>
</dbReference>
<sequence>MSFTFIVMTMLLGSSMVFAFVLLPSEEVSAAPANSPVSQHRCSGGSLQSIRQSLLEGLNLQAEPQLPAGGLDGIAEKWRTTYGSIAHRVKDNGVPVASGNSVSPDGGNSTDLKCCSMASEIFMKDLGWENWMIHPASLTIVKCALCNPAGHPVQCPPSQTSEPSAVTQVPCCQPTSLQIVPVLYVDEFSTLVISSVQLASSCGCGPSNLQQPGTK</sequence>
<dbReference type="GO" id="GO:0005576">
    <property type="term" value="C:extracellular region"/>
    <property type="evidence" value="ECO:0007669"/>
    <property type="project" value="UniProtKB-SubCell"/>
</dbReference>
<dbReference type="SMART" id="SM00204">
    <property type="entry name" value="TGFB"/>
    <property type="match status" value="1"/>
</dbReference>
<evidence type="ECO:0000256" key="2">
    <source>
        <dbReference type="ARBA" id="ARBA00022525"/>
    </source>
</evidence>
<feature type="chain" id="PRO_5042049709" description="TGF-beta family profile domain-containing protein" evidence="4">
    <location>
        <begin position="20"/>
        <end position="215"/>
    </location>
</feature>
<comment type="caution">
    <text evidence="6">The sequence shown here is derived from an EMBL/GenBank/DDBJ whole genome shotgun (WGS) entry which is preliminary data.</text>
</comment>
<proteinExistence type="inferred from homology"/>
<keyword evidence="7" id="KW-1185">Reference proteome</keyword>
<feature type="domain" description="TGF-beta family profile" evidence="5">
    <location>
        <begin position="88"/>
        <end position="205"/>
    </location>
</feature>
<gene>
    <name evidence="6" type="ORF">JOQ06_008415</name>
</gene>
<dbReference type="AlphaFoldDB" id="A0AAD6FAA4"/>
<comment type="subcellular location">
    <subcellularLocation>
        <location evidence="1">Secreted</location>
    </subcellularLocation>
</comment>
<dbReference type="SUPFAM" id="SSF57501">
    <property type="entry name" value="Cystine-knot cytokines"/>
    <property type="match status" value="1"/>
</dbReference>